<keyword evidence="2" id="KW-0547">Nucleotide-binding</keyword>
<evidence type="ECO:0000256" key="1">
    <source>
        <dbReference type="ARBA" id="ARBA00008894"/>
    </source>
</evidence>
<sequence length="1280" mass="143997">MSIDAAIAIVWDVLKMGFAPIKRGFGYVMSSQSYANNLQQEVRNLEYEAQRVRSAEGVARANLQNIHEWVPNFLASAEEASTEARDLLDIFEGASKTCCRGTIPDPNCRYQFSRKAKSKTDDIQKLILENKDKEISFGDPAPDNISFSGPARREGNDATASVLSASMSVKLGDPGVFESRASMIRNIMDALAGNSMSVFGVHGMGGVGKSTLLEDAEKRIRAQNSFDWVARADVSENPDIKRIQGEIAHWLRLTDLEKQDNVSLRATLLRERLEKDEREKKKVLIILDNLWEKLDLKLVGIPCGHNNKAIGCKLLLTSRYERVLRREMRCDSAFRLGVVEEEEAERLFETMVGGKVEIELEPLVKEALGICAGLPFLIVAISKLFIGTTYPACKCALTQIWSKDTGETGELINKTLQISYDRIKSEEAKSLLQLIAVYGVSKPSLENLLRYGFGLGLFEEESSMEDARNMLSLLIEDLQDSSLLLHSEEGDGFKIHDLVREFVALIISKDRPLLVLKNESLAKLSQDKLQSCRAICFPYVDMKKLPEELVCPELRIFLVFANYRSLEIPNSYFNFMRKLEVLNLTGIRLNCLPSPFQFLKKLHALCLDGCSIDNVASLGELKGLQILSLQNSNIQQLPKEIGQLVELRLLDLNGCSQLRKIEPGVLGSLIKLEELYMENSFDQWNAVEQTPPTNASLSELNDMKNLHTLHVSIPNPSVLPGDLNVKNLTKYEIKIGHLRPFLSSYELLRTLELQWGLSYKRSSTLVLVLGPTSDVLQKGYIRSILGKADRLFLVGMHGNDQSICALSQVGFPKLKYLQVMNSPSVRYILQSPSHTDFKTLESLLLKNLINLEKICCSRTLYSKSFSTLKVVRVEDCNKMEVLFPRSVMRELPQLEELQAVNCKLMRGIVEADDDRGKFELPKLRVLELRALPNAKNFITAGSSPSSSTSDDQVGTQIAFFNGQQVAFPSLETLEVYGLDNLGFMFSPSMVKSLAQLRKLKIRDCKKMEAIITEEEGLGVEILETLSFPMLTDLSLTRLESLTCFSREKCSEEGRSRDCAQSRSSVLFNREVSFPFLDSLRIEELPNLKEIWSDESPLESSNLRSLKVVQCESLSKVISSRSLAKLHKLETLSINDCSLVQEIFNLEGPSANGDVETLSELTTLELNKLGSLRRIWNENPSGIVSFHKLKEFKLDGYDNLEFIFFPSMVKSLPQLKALTVSNCKKMETIIAEEEGLGMEISKTLAFSMLTNLRLDRLKSLKCFSRRKCKIDFFFLSLKIFV</sequence>
<dbReference type="Proteomes" id="UP000827889">
    <property type="component" value="Chromosome 5"/>
</dbReference>
<organism evidence="7 8">
    <name type="scientific">Rhodamnia argentea</name>
    <dbReference type="NCBI Taxonomy" id="178133"/>
    <lineage>
        <taxon>Eukaryota</taxon>
        <taxon>Viridiplantae</taxon>
        <taxon>Streptophyta</taxon>
        <taxon>Embryophyta</taxon>
        <taxon>Tracheophyta</taxon>
        <taxon>Spermatophyta</taxon>
        <taxon>Magnoliopsida</taxon>
        <taxon>eudicotyledons</taxon>
        <taxon>Gunneridae</taxon>
        <taxon>Pentapetalae</taxon>
        <taxon>rosids</taxon>
        <taxon>malvids</taxon>
        <taxon>Myrtales</taxon>
        <taxon>Myrtaceae</taxon>
        <taxon>Myrtoideae</taxon>
        <taxon>Myrteae</taxon>
        <taxon>Australasian group</taxon>
        <taxon>Rhodamnia</taxon>
    </lineage>
</organism>
<comment type="similarity">
    <text evidence="1">Belongs to the disease resistance NB-LRR family.</text>
</comment>
<evidence type="ECO:0000313" key="8">
    <source>
        <dbReference type="RefSeq" id="XP_048135377.1"/>
    </source>
</evidence>
<dbReference type="InterPro" id="IPR032675">
    <property type="entry name" value="LRR_dom_sf"/>
</dbReference>
<accession>A0ABM3HFI9</accession>
<feature type="domain" description="Disease resistance protein At4g27190-like leucine-rich repeats" evidence="6">
    <location>
        <begin position="1078"/>
        <end position="1223"/>
    </location>
</feature>
<evidence type="ECO:0000313" key="7">
    <source>
        <dbReference type="Proteomes" id="UP000827889"/>
    </source>
</evidence>
<evidence type="ECO:0000259" key="6">
    <source>
        <dbReference type="Pfam" id="PF23247"/>
    </source>
</evidence>
<keyword evidence="7" id="KW-1185">Reference proteome</keyword>
<dbReference type="Pfam" id="PF00931">
    <property type="entry name" value="NB-ARC"/>
    <property type="match status" value="1"/>
</dbReference>
<dbReference type="PANTHER" id="PTHR33463">
    <property type="entry name" value="NB-ARC DOMAIN-CONTAINING PROTEIN-RELATED"/>
    <property type="match status" value="1"/>
</dbReference>
<evidence type="ECO:0000256" key="3">
    <source>
        <dbReference type="ARBA" id="ARBA00022821"/>
    </source>
</evidence>
<dbReference type="PRINTS" id="PR00364">
    <property type="entry name" value="DISEASERSIST"/>
</dbReference>
<dbReference type="SUPFAM" id="SSF52058">
    <property type="entry name" value="L domain-like"/>
    <property type="match status" value="1"/>
</dbReference>
<name>A0ABM3HFI9_9MYRT</name>
<feature type="domain" description="Disease resistance protein At4g27190-like leucine-rich repeats" evidence="6">
    <location>
        <begin position="811"/>
        <end position="903"/>
    </location>
</feature>
<protein>
    <submittedName>
        <fullName evidence="8">Probable disease resistance protein At4g27220</fullName>
    </submittedName>
</protein>
<keyword evidence="3" id="KW-0611">Plant defense</keyword>
<keyword evidence="4" id="KW-0067">ATP-binding</keyword>
<gene>
    <name evidence="8" type="primary">LOC115731019</name>
</gene>
<dbReference type="SUPFAM" id="SSF52047">
    <property type="entry name" value="RNI-like"/>
    <property type="match status" value="1"/>
</dbReference>
<dbReference type="InterPro" id="IPR002182">
    <property type="entry name" value="NB-ARC"/>
</dbReference>
<dbReference type="Gene3D" id="3.80.10.10">
    <property type="entry name" value="Ribonuclease Inhibitor"/>
    <property type="match status" value="2"/>
</dbReference>
<evidence type="ECO:0000256" key="2">
    <source>
        <dbReference type="ARBA" id="ARBA00022741"/>
    </source>
</evidence>
<evidence type="ECO:0000256" key="4">
    <source>
        <dbReference type="ARBA" id="ARBA00022840"/>
    </source>
</evidence>
<dbReference type="InterPro" id="IPR042197">
    <property type="entry name" value="Apaf_helical"/>
</dbReference>
<dbReference type="GeneID" id="115731019"/>
<feature type="domain" description="NB-ARC" evidence="5">
    <location>
        <begin position="182"/>
        <end position="353"/>
    </location>
</feature>
<proteinExistence type="inferred from homology"/>
<dbReference type="InterPro" id="IPR050905">
    <property type="entry name" value="Plant_NBS-LRR"/>
</dbReference>
<dbReference type="Gene3D" id="1.10.8.430">
    <property type="entry name" value="Helical domain of apoptotic protease-activating factors"/>
    <property type="match status" value="1"/>
</dbReference>
<dbReference type="RefSeq" id="XP_048135377.1">
    <property type="nucleotide sequence ID" value="XM_048279420.1"/>
</dbReference>
<reference evidence="8" key="1">
    <citation type="submission" date="2025-08" db="UniProtKB">
        <authorList>
            <consortium name="RefSeq"/>
        </authorList>
    </citation>
    <scope>IDENTIFICATION</scope>
    <source>
        <tissue evidence="8">Leaf</tissue>
    </source>
</reference>
<dbReference type="SUPFAM" id="SSF52540">
    <property type="entry name" value="P-loop containing nucleoside triphosphate hydrolases"/>
    <property type="match status" value="1"/>
</dbReference>
<feature type="domain" description="Disease resistance protein At4g27190-like leucine-rich repeats" evidence="6">
    <location>
        <begin position="964"/>
        <end position="1043"/>
    </location>
</feature>
<evidence type="ECO:0000259" key="5">
    <source>
        <dbReference type="Pfam" id="PF00931"/>
    </source>
</evidence>
<dbReference type="Gene3D" id="3.40.50.300">
    <property type="entry name" value="P-loop containing nucleotide triphosphate hydrolases"/>
    <property type="match status" value="1"/>
</dbReference>
<dbReference type="InterPro" id="IPR057135">
    <property type="entry name" value="At4g27190-like_LRR"/>
</dbReference>
<dbReference type="InterPro" id="IPR027417">
    <property type="entry name" value="P-loop_NTPase"/>
</dbReference>
<dbReference type="Pfam" id="PF23247">
    <property type="entry name" value="LRR_RPS2"/>
    <property type="match status" value="3"/>
</dbReference>
<dbReference type="PANTHER" id="PTHR33463:SF203">
    <property type="entry name" value="AAA+ ATPASE DOMAIN-CONTAINING PROTEIN"/>
    <property type="match status" value="1"/>
</dbReference>